<evidence type="ECO:0000313" key="4">
    <source>
        <dbReference type="EMBL" id="CAC5355706.1"/>
    </source>
</evidence>
<dbReference type="Proteomes" id="UP000507470">
    <property type="component" value="Unassembled WGS sequence"/>
</dbReference>
<dbReference type="Pfam" id="PF13359">
    <property type="entry name" value="DDE_Tnp_4"/>
    <property type="match status" value="1"/>
</dbReference>
<organism evidence="4 5">
    <name type="scientific">Mytilus coruscus</name>
    <name type="common">Sea mussel</name>
    <dbReference type="NCBI Taxonomy" id="42192"/>
    <lineage>
        <taxon>Eukaryota</taxon>
        <taxon>Metazoa</taxon>
        <taxon>Spiralia</taxon>
        <taxon>Lophotrochozoa</taxon>
        <taxon>Mollusca</taxon>
        <taxon>Bivalvia</taxon>
        <taxon>Autobranchia</taxon>
        <taxon>Pteriomorphia</taxon>
        <taxon>Mytilida</taxon>
        <taxon>Mytiloidea</taxon>
        <taxon>Mytilidae</taxon>
        <taxon>Mytilinae</taxon>
        <taxon>Mytilus</taxon>
    </lineage>
</organism>
<accession>A0A6J7ZVS2</accession>
<evidence type="ECO:0000259" key="3">
    <source>
        <dbReference type="Pfam" id="PF13359"/>
    </source>
</evidence>
<name>A0A6J7ZVS2_MYTCO</name>
<proteinExistence type="predicted"/>
<reference evidence="4 5" key="1">
    <citation type="submission" date="2020-06" db="EMBL/GenBank/DDBJ databases">
        <authorList>
            <person name="Li R."/>
            <person name="Bekaert M."/>
        </authorList>
    </citation>
    <scope>NUCLEOTIDE SEQUENCE [LARGE SCALE GENOMIC DNA]</scope>
    <source>
        <strain evidence="5">wild</strain>
    </source>
</reference>
<keyword evidence="2" id="KW-0479">Metal-binding</keyword>
<protein>
    <recommendedName>
        <fullName evidence="3">DDE Tnp4 domain-containing protein</fullName>
    </recommendedName>
</protein>
<keyword evidence="5" id="KW-1185">Reference proteome</keyword>
<evidence type="ECO:0000256" key="2">
    <source>
        <dbReference type="ARBA" id="ARBA00022723"/>
    </source>
</evidence>
<dbReference type="GO" id="GO:0046872">
    <property type="term" value="F:metal ion binding"/>
    <property type="evidence" value="ECO:0007669"/>
    <property type="project" value="UniProtKB-KW"/>
</dbReference>
<comment type="cofactor">
    <cofactor evidence="1">
        <name>a divalent metal cation</name>
        <dbReference type="ChEBI" id="CHEBI:60240"/>
    </cofactor>
</comment>
<dbReference type="PANTHER" id="PTHR23080">
    <property type="entry name" value="THAP DOMAIN PROTEIN"/>
    <property type="match status" value="1"/>
</dbReference>
<dbReference type="OrthoDB" id="6122338at2759"/>
<dbReference type="PANTHER" id="PTHR23080:SF133">
    <property type="entry name" value="SI:CH211-262I1.5-RELATED"/>
    <property type="match status" value="1"/>
</dbReference>
<evidence type="ECO:0000256" key="1">
    <source>
        <dbReference type="ARBA" id="ARBA00001968"/>
    </source>
</evidence>
<dbReference type="AlphaFoldDB" id="A0A6J7ZVS2"/>
<dbReference type="EMBL" id="CACVKT020000081">
    <property type="protein sequence ID" value="CAC5355706.1"/>
    <property type="molecule type" value="Genomic_DNA"/>
</dbReference>
<sequence>MSTSRLQPIDQFLVVMMRLRLGLYKASSLVNQSLTFSSYKHHNTLKFLVGITPPGVISFVSEGWGRRVSDRELMTGSGILDLLEPGDGVMADKGFTITDLLEKRQYALKFPQFRGVQDRFTTEELFQTQEIAQLCIHVERRIGRAKNFHILEGVLPLSIAPVSTKIFQTCCWLTNLNVPLVQDDKSDL</sequence>
<gene>
    <name evidence="4" type="ORF">MCOR_278</name>
</gene>
<dbReference type="InterPro" id="IPR027806">
    <property type="entry name" value="HARBI1_dom"/>
</dbReference>
<evidence type="ECO:0000313" key="5">
    <source>
        <dbReference type="Proteomes" id="UP000507470"/>
    </source>
</evidence>
<feature type="domain" description="DDE Tnp4" evidence="3">
    <location>
        <begin position="26"/>
        <end position="175"/>
    </location>
</feature>